<reference evidence="1 2" key="1">
    <citation type="journal article" date="2024" name="Ann. Entomol. Soc. Am.">
        <title>Genomic analyses of the southern and eastern yellowjacket wasps (Hymenoptera: Vespidae) reveal evolutionary signatures of social life.</title>
        <authorList>
            <person name="Catto M.A."/>
            <person name="Caine P.B."/>
            <person name="Orr S.E."/>
            <person name="Hunt B.G."/>
            <person name="Goodisman M.A.D."/>
        </authorList>
    </citation>
    <scope>NUCLEOTIDE SEQUENCE [LARGE SCALE GENOMIC DNA]</scope>
    <source>
        <strain evidence="1">232</strain>
        <tissue evidence="1">Head and thorax</tissue>
    </source>
</reference>
<evidence type="ECO:0000313" key="2">
    <source>
        <dbReference type="Proteomes" id="UP001607303"/>
    </source>
</evidence>
<organism evidence="1 2">
    <name type="scientific">Vespula maculifrons</name>
    <name type="common">Eastern yellow jacket</name>
    <name type="synonym">Wasp</name>
    <dbReference type="NCBI Taxonomy" id="7453"/>
    <lineage>
        <taxon>Eukaryota</taxon>
        <taxon>Metazoa</taxon>
        <taxon>Ecdysozoa</taxon>
        <taxon>Arthropoda</taxon>
        <taxon>Hexapoda</taxon>
        <taxon>Insecta</taxon>
        <taxon>Pterygota</taxon>
        <taxon>Neoptera</taxon>
        <taxon>Endopterygota</taxon>
        <taxon>Hymenoptera</taxon>
        <taxon>Apocrita</taxon>
        <taxon>Aculeata</taxon>
        <taxon>Vespoidea</taxon>
        <taxon>Vespidae</taxon>
        <taxon>Vespinae</taxon>
        <taxon>Vespula</taxon>
    </lineage>
</organism>
<dbReference type="EMBL" id="JAYRBN010000056">
    <property type="protein sequence ID" value="KAL2742661.1"/>
    <property type="molecule type" value="Genomic_DNA"/>
</dbReference>
<comment type="caution">
    <text evidence="1">The sequence shown here is derived from an EMBL/GenBank/DDBJ whole genome shotgun (WGS) entry which is preliminary data.</text>
</comment>
<dbReference type="Proteomes" id="UP001607303">
    <property type="component" value="Unassembled WGS sequence"/>
</dbReference>
<gene>
    <name evidence="1" type="ORF">V1477_008150</name>
</gene>
<protein>
    <submittedName>
        <fullName evidence="1">Uncharacterized protein</fullName>
    </submittedName>
</protein>
<keyword evidence="2" id="KW-1185">Reference proteome</keyword>
<accession>A0ABD2CC68</accession>
<evidence type="ECO:0000313" key="1">
    <source>
        <dbReference type="EMBL" id="KAL2742661.1"/>
    </source>
</evidence>
<proteinExistence type="predicted"/>
<sequence>MYLFCTSSGSSQVDPKFDYFETNKLIPYKFVSSSSRSKFAFFQVYLIQYEQFRTGSSKFS</sequence>
<dbReference type="AlphaFoldDB" id="A0ABD2CC68"/>
<name>A0ABD2CC68_VESMC</name>